<feature type="repeat" description="PPR" evidence="3">
    <location>
        <begin position="186"/>
        <end position="220"/>
    </location>
</feature>
<evidence type="ECO:0000256" key="1">
    <source>
        <dbReference type="ARBA" id="ARBA00007626"/>
    </source>
</evidence>
<sequence>MKIKGFCFGHFPSSSPISYESGNFLFFSRSPLLFLSLFRHFGTKSVANREKMKLGLGNIRKLDDALCLYDDMSRTRPLTSVIQFNQLLSRVINLKEYSAAIHLFNHICNLGISVDDYSMNIAMNCYCLSNRVDYGFSILGWFFKRGCVPDVFTFNTLLKGLFRENKVNEAQELFRKMVKEELCELSVVTYGTVIDGLCKAGNVAVAIELLRVMEKGRRSCKPDTHIYSMVIDGLCKDRMIDSALNLFDEMSEKDIVPNVVTYSALICGLCNLSRWGEVKMLLEKMATMNVAPDVWSYTILINGYCKKKNIDEAMLMFREVPRRGLQPNIVTYNTILQGLFRGGRCSEALEIFGELQAVGLKPNFYTYCNMLGGLFKNGQVERALLLLDELEHKEGEHLHIPYYNIAMDGLIEAKRLEQACVIFSDLASKGLEPNVVTYTILIKGCCENGQTCLYQSD</sequence>
<keyword evidence="2" id="KW-0677">Repeat</keyword>
<dbReference type="Proteomes" id="UP000653305">
    <property type="component" value="Unassembled WGS sequence"/>
</dbReference>
<evidence type="ECO:0000256" key="2">
    <source>
        <dbReference type="ARBA" id="ARBA00022737"/>
    </source>
</evidence>
<dbReference type="InterPro" id="IPR002885">
    <property type="entry name" value="PPR_rpt"/>
</dbReference>
<dbReference type="Pfam" id="PF13041">
    <property type="entry name" value="PPR_2"/>
    <property type="match status" value="3"/>
</dbReference>
<reference evidence="4" key="1">
    <citation type="submission" date="2020-07" db="EMBL/GenBank/DDBJ databases">
        <title>Ethylene signaling mediates host invasion by parasitic plants.</title>
        <authorList>
            <person name="Yoshida S."/>
        </authorList>
    </citation>
    <scope>NUCLEOTIDE SEQUENCE</scope>
    <source>
        <strain evidence="4">Okayama</strain>
    </source>
</reference>
<evidence type="ECO:0000313" key="4">
    <source>
        <dbReference type="EMBL" id="GFQ07807.1"/>
    </source>
</evidence>
<dbReference type="NCBIfam" id="TIGR00756">
    <property type="entry name" value="PPR"/>
    <property type="match status" value="8"/>
</dbReference>
<evidence type="ECO:0000256" key="3">
    <source>
        <dbReference type="PROSITE-ProRule" id="PRU00708"/>
    </source>
</evidence>
<dbReference type="OrthoDB" id="1109285at2759"/>
<gene>
    <name evidence="4" type="ORF">PHJA_002924700</name>
</gene>
<dbReference type="Gene3D" id="1.25.40.10">
    <property type="entry name" value="Tetratricopeptide repeat domain"/>
    <property type="match status" value="5"/>
</dbReference>
<proteinExistence type="inferred from homology"/>
<feature type="repeat" description="PPR" evidence="3">
    <location>
        <begin position="399"/>
        <end position="433"/>
    </location>
</feature>
<dbReference type="PROSITE" id="PS51375">
    <property type="entry name" value="PPR"/>
    <property type="match status" value="8"/>
</dbReference>
<protein>
    <submittedName>
        <fullName evidence="4">Pentatricopeptide repeat-containing protein at1g62930 chloroplastic</fullName>
    </submittedName>
</protein>
<dbReference type="InterPro" id="IPR050667">
    <property type="entry name" value="PPR-containing_protein"/>
</dbReference>
<feature type="repeat" description="PPR" evidence="3">
    <location>
        <begin position="258"/>
        <end position="292"/>
    </location>
</feature>
<feature type="repeat" description="PPR" evidence="3">
    <location>
        <begin position="150"/>
        <end position="184"/>
    </location>
</feature>
<organism evidence="4 5">
    <name type="scientific">Phtheirospermum japonicum</name>
    <dbReference type="NCBI Taxonomy" id="374723"/>
    <lineage>
        <taxon>Eukaryota</taxon>
        <taxon>Viridiplantae</taxon>
        <taxon>Streptophyta</taxon>
        <taxon>Embryophyta</taxon>
        <taxon>Tracheophyta</taxon>
        <taxon>Spermatophyta</taxon>
        <taxon>Magnoliopsida</taxon>
        <taxon>eudicotyledons</taxon>
        <taxon>Gunneridae</taxon>
        <taxon>Pentapetalae</taxon>
        <taxon>asterids</taxon>
        <taxon>lamiids</taxon>
        <taxon>Lamiales</taxon>
        <taxon>Orobanchaceae</taxon>
        <taxon>Orobanchaceae incertae sedis</taxon>
        <taxon>Phtheirospermum</taxon>
    </lineage>
</organism>
<feature type="repeat" description="PPR" evidence="3">
    <location>
        <begin position="328"/>
        <end position="362"/>
    </location>
</feature>
<comment type="similarity">
    <text evidence="1">Belongs to the PPR family. P subfamily.</text>
</comment>
<dbReference type="AlphaFoldDB" id="A0A830D7V0"/>
<keyword evidence="5" id="KW-1185">Reference proteome</keyword>
<feature type="repeat" description="PPR" evidence="3">
    <location>
        <begin position="293"/>
        <end position="327"/>
    </location>
</feature>
<name>A0A830D7V0_9LAMI</name>
<dbReference type="SUPFAM" id="SSF48452">
    <property type="entry name" value="TPR-like"/>
    <property type="match status" value="1"/>
</dbReference>
<dbReference type="Pfam" id="PF12854">
    <property type="entry name" value="PPR_1"/>
    <property type="match status" value="3"/>
</dbReference>
<dbReference type="InterPro" id="IPR011990">
    <property type="entry name" value="TPR-like_helical_dom_sf"/>
</dbReference>
<comment type="caution">
    <text evidence="4">The sequence shown here is derived from an EMBL/GenBank/DDBJ whole genome shotgun (WGS) entry which is preliminary data.</text>
</comment>
<evidence type="ECO:0000313" key="5">
    <source>
        <dbReference type="Proteomes" id="UP000653305"/>
    </source>
</evidence>
<dbReference type="EMBL" id="BMAC01001881">
    <property type="protein sequence ID" value="GFQ07807.1"/>
    <property type="molecule type" value="Genomic_DNA"/>
</dbReference>
<dbReference type="PANTHER" id="PTHR47939">
    <property type="entry name" value="MEMBRANE-ASSOCIATED SALT-INDUCIBLE PROTEIN-LIKE"/>
    <property type="match status" value="1"/>
</dbReference>
<accession>A0A830D7V0</accession>
<feature type="repeat" description="PPR" evidence="3">
    <location>
        <begin position="223"/>
        <end position="257"/>
    </location>
</feature>
<feature type="repeat" description="PPR" evidence="3">
    <location>
        <begin position="115"/>
        <end position="149"/>
    </location>
</feature>
<dbReference type="PANTHER" id="PTHR47939:SF13">
    <property type="entry name" value="OS03G0201400 PROTEIN"/>
    <property type="match status" value="1"/>
</dbReference>